<comment type="caution">
    <text evidence="5">The sequence shown here is derived from an EMBL/GenBank/DDBJ whole genome shotgun (WGS) entry which is preliminary data.</text>
</comment>
<dbReference type="PROSITE" id="PS50987">
    <property type="entry name" value="HTH_ARSR_2"/>
    <property type="match status" value="1"/>
</dbReference>
<keyword evidence="6" id="KW-1185">Reference proteome</keyword>
<evidence type="ECO:0000256" key="3">
    <source>
        <dbReference type="ARBA" id="ARBA00023163"/>
    </source>
</evidence>
<dbReference type="HOGENOM" id="CLU_097806_3_4_0"/>
<reference evidence="5 6" key="1">
    <citation type="journal article" date="2011" name="J. Bacteriol.">
        <title>Draft genome sequence of the anoxygenic filamentous phototrophic bacterium Oscillochloris trichoides subsp. DG-6.</title>
        <authorList>
            <person name="Kuznetsov B.B."/>
            <person name="Ivanovsky R.N."/>
            <person name="Keppen O.I."/>
            <person name="Sukhacheva M.V."/>
            <person name="Bumazhkin B.K."/>
            <person name="Patutina E.O."/>
            <person name="Beletsky A.V."/>
            <person name="Mardanov A.V."/>
            <person name="Baslerov R.V."/>
            <person name="Panteleeva A.N."/>
            <person name="Kolganova T.V."/>
            <person name="Ravin N.V."/>
            <person name="Skryabin K.G."/>
        </authorList>
    </citation>
    <scope>NUCLEOTIDE SEQUENCE [LARGE SCALE GENOMIC DNA]</scope>
    <source>
        <strain evidence="5 6">DG-6</strain>
    </source>
</reference>
<feature type="domain" description="HTH arsR-type" evidence="4">
    <location>
        <begin position="1"/>
        <end position="91"/>
    </location>
</feature>
<organism evidence="5 6">
    <name type="scientific">Oscillochloris trichoides DG-6</name>
    <dbReference type="NCBI Taxonomy" id="765420"/>
    <lineage>
        <taxon>Bacteria</taxon>
        <taxon>Bacillati</taxon>
        <taxon>Chloroflexota</taxon>
        <taxon>Chloroflexia</taxon>
        <taxon>Chloroflexales</taxon>
        <taxon>Chloroflexineae</taxon>
        <taxon>Oscillochloridaceae</taxon>
        <taxon>Oscillochloris</taxon>
    </lineage>
</organism>
<sequence length="105" mass="11594">MENALTQILQAMADPTRRAILQMLNDGDMTAGEIAARFAISAPSVSHHLNVLKAAELVLTQRQGQKIIYRLNTTVVQEMVQQVMAMFSVGGREPMPVDQEEKNDA</sequence>
<dbReference type="NCBIfam" id="NF033788">
    <property type="entry name" value="HTH_metalloreg"/>
    <property type="match status" value="1"/>
</dbReference>
<keyword evidence="3" id="KW-0804">Transcription</keyword>
<keyword evidence="2" id="KW-0238">DNA-binding</keyword>
<dbReference type="Pfam" id="PF12840">
    <property type="entry name" value="HTH_20"/>
    <property type="match status" value="1"/>
</dbReference>
<dbReference type="AlphaFoldDB" id="E1I9U6"/>
<dbReference type="STRING" id="765420.OSCT_0097"/>
<dbReference type="InterPro" id="IPR001845">
    <property type="entry name" value="HTH_ArsR_DNA-bd_dom"/>
</dbReference>
<dbReference type="Proteomes" id="UP000054010">
    <property type="component" value="Unassembled WGS sequence"/>
</dbReference>
<dbReference type="GO" id="GO:0003677">
    <property type="term" value="F:DNA binding"/>
    <property type="evidence" value="ECO:0007669"/>
    <property type="project" value="UniProtKB-KW"/>
</dbReference>
<dbReference type="SMART" id="SM00418">
    <property type="entry name" value="HTH_ARSR"/>
    <property type="match status" value="1"/>
</dbReference>
<dbReference type="Gene3D" id="1.10.10.10">
    <property type="entry name" value="Winged helix-like DNA-binding domain superfamily/Winged helix DNA-binding domain"/>
    <property type="match status" value="1"/>
</dbReference>
<dbReference type="NCBIfam" id="NF033789">
    <property type="entry name" value="repress_SdpR"/>
    <property type="match status" value="1"/>
</dbReference>
<dbReference type="eggNOG" id="COG0640">
    <property type="taxonomic scope" value="Bacteria"/>
</dbReference>
<protein>
    <submittedName>
        <fullName evidence="5">Transcriptional regulator, ArsR family</fullName>
    </submittedName>
</protein>
<dbReference type="PANTHER" id="PTHR33154:SF33">
    <property type="entry name" value="TRANSCRIPTIONAL REPRESSOR SDPR"/>
    <property type="match status" value="1"/>
</dbReference>
<accession>E1I9U6</accession>
<name>E1I9U6_9CHLR</name>
<dbReference type="InterPro" id="IPR051081">
    <property type="entry name" value="HTH_MetalResp_TranReg"/>
</dbReference>
<keyword evidence="1" id="KW-0805">Transcription regulation</keyword>
<gene>
    <name evidence="5" type="ORF">OSCT_0097</name>
</gene>
<evidence type="ECO:0000256" key="2">
    <source>
        <dbReference type="ARBA" id="ARBA00023125"/>
    </source>
</evidence>
<dbReference type="InterPro" id="IPR047796">
    <property type="entry name" value="SdpR-like_repress"/>
</dbReference>
<dbReference type="SUPFAM" id="SSF46785">
    <property type="entry name" value="Winged helix' DNA-binding domain"/>
    <property type="match status" value="1"/>
</dbReference>
<dbReference type="OrthoDB" id="9799175at2"/>
<dbReference type="EMBL" id="ADVR01000003">
    <property type="protein sequence ID" value="EFO81948.1"/>
    <property type="molecule type" value="Genomic_DNA"/>
</dbReference>
<dbReference type="InterPro" id="IPR011991">
    <property type="entry name" value="ArsR-like_HTH"/>
</dbReference>
<dbReference type="InterPro" id="IPR036390">
    <property type="entry name" value="WH_DNA-bd_sf"/>
</dbReference>
<evidence type="ECO:0000256" key="1">
    <source>
        <dbReference type="ARBA" id="ARBA00023015"/>
    </source>
</evidence>
<dbReference type="GO" id="GO:0003700">
    <property type="term" value="F:DNA-binding transcription factor activity"/>
    <property type="evidence" value="ECO:0007669"/>
    <property type="project" value="InterPro"/>
</dbReference>
<dbReference type="CDD" id="cd00090">
    <property type="entry name" value="HTH_ARSR"/>
    <property type="match status" value="1"/>
</dbReference>
<dbReference type="PRINTS" id="PR00778">
    <property type="entry name" value="HTHARSR"/>
</dbReference>
<evidence type="ECO:0000313" key="5">
    <source>
        <dbReference type="EMBL" id="EFO81948.1"/>
    </source>
</evidence>
<dbReference type="PANTHER" id="PTHR33154">
    <property type="entry name" value="TRANSCRIPTIONAL REGULATOR, ARSR FAMILY"/>
    <property type="match status" value="1"/>
</dbReference>
<proteinExistence type="predicted"/>
<evidence type="ECO:0000259" key="4">
    <source>
        <dbReference type="PROSITE" id="PS50987"/>
    </source>
</evidence>
<dbReference type="InterPro" id="IPR036388">
    <property type="entry name" value="WH-like_DNA-bd_sf"/>
</dbReference>
<evidence type="ECO:0000313" key="6">
    <source>
        <dbReference type="Proteomes" id="UP000054010"/>
    </source>
</evidence>